<gene>
    <name evidence="2" type="ORF">FL583_20375</name>
</gene>
<proteinExistence type="predicted"/>
<comment type="caution">
    <text evidence="2">The sequence shown here is derived from an EMBL/GenBank/DDBJ whole genome shotgun (WGS) entry which is preliminary data.</text>
</comment>
<sequence>MASDARQAKPSKSAVVKDGHLAVSEFLGEHQGPSSPFGDIPLPLPNDQIDYVHPGSEDAPAH</sequence>
<dbReference type="AlphaFoldDB" id="A0A545APF1"/>
<feature type="region of interest" description="Disordered" evidence="1">
    <location>
        <begin position="25"/>
        <end position="62"/>
    </location>
</feature>
<dbReference type="RefSeq" id="WP_142706289.1">
    <property type="nucleotide sequence ID" value="NZ_VIRS01000014.1"/>
</dbReference>
<dbReference type="InParanoid" id="A0A545APF1"/>
<evidence type="ECO:0000256" key="1">
    <source>
        <dbReference type="SAM" id="MobiDB-lite"/>
    </source>
</evidence>
<keyword evidence="3" id="KW-1185">Reference proteome</keyword>
<dbReference type="EMBL" id="VIRS01000014">
    <property type="protein sequence ID" value="TQS43204.1"/>
    <property type="molecule type" value="Genomic_DNA"/>
</dbReference>
<accession>A0A545APF1</accession>
<evidence type="ECO:0000313" key="2">
    <source>
        <dbReference type="EMBL" id="TQS43204.1"/>
    </source>
</evidence>
<reference evidence="2 3" key="1">
    <citation type="submission" date="2019-07" db="EMBL/GenBank/DDBJ databases">
        <title>Cryptosporangium phraense sp. nov., isolated from plant litter.</title>
        <authorList>
            <person name="Suriyachadkun C."/>
        </authorList>
    </citation>
    <scope>NUCLEOTIDE SEQUENCE [LARGE SCALE GENOMIC DNA]</scope>
    <source>
        <strain evidence="2 3">A-T 5661</strain>
    </source>
</reference>
<dbReference type="OrthoDB" id="5191634at2"/>
<organism evidence="2 3">
    <name type="scientific">Cryptosporangium phraense</name>
    <dbReference type="NCBI Taxonomy" id="2593070"/>
    <lineage>
        <taxon>Bacteria</taxon>
        <taxon>Bacillati</taxon>
        <taxon>Actinomycetota</taxon>
        <taxon>Actinomycetes</taxon>
        <taxon>Cryptosporangiales</taxon>
        <taxon>Cryptosporangiaceae</taxon>
        <taxon>Cryptosporangium</taxon>
    </lineage>
</organism>
<dbReference type="Proteomes" id="UP000317982">
    <property type="component" value="Unassembled WGS sequence"/>
</dbReference>
<protein>
    <submittedName>
        <fullName evidence="2">Uncharacterized protein</fullName>
    </submittedName>
</protein>
<name>A0A545APF1_9ACTN</name>
<evidence type="ECO:0000313" key="3">
    <source>
        <dbReference type="Proteomes" id="UP000317982"/>
    </source>
</evidence>